<keyword evidence="2" id="KW-1185">Reference proteome</keyword>
<name>A0A1I7WPJ8_HETBA</name>
<sequence length="93" mass="10483">MGNDSACLNLNDELWDFRRDYTTRLPTMAIFSIFYAVIIVCGCIGNTCVILAITRNNNCPVIVLIPFSYLKANIASSCHKLIALAIFQHSLWR</sequence>
<evidence type="ECO:0000313" key="2">
    <source>
        <dbReference type="Proteomes" id="UP000095283"/>
    </source>
</evidence>
<reference evidence="3" key="1">
    <citation type="submission" date="2016-11" db="UniProtKB">
        <authorList>
            <consortium name="WormBaseParasite"/>
        </authorList>
    </citation>
    <scope>IDENTIFICATION</scope>
</reference>
<dbReference type="WBParaSite" id="Hba_07063">
    <property type="protein sequence ID" value="Hba_07063"/>
    <property type="gene ID" value="Hba_07063"/>
</dbReference>
<proteinExistence type="predicted"/>
<evidence type="ECO:0000256" key="1">
    <source>
        <dbReference type="SAM" id="Phobius"/>
    </source>
</evidence>
<keyword evidence="1" id="KW-0812">Transmembrane</keyword>
<accession>A0A1I7WPJ8</accession>
<dbReference type="AlphaFoldDB" id="A0A1I7WPJ8"/>
<organism evidence="2 3">
    <name type="scientific">Heterorhabditis bacteriophora</name>
    <name type="common">Entomopathogenic nematode worm</name>
    <dbReference type="NCBI Taxonomy" id="37862"/>
    <lineage>
        <taxon>Eukaryota</taxon>
        <taxon>Metazoa</taxon>
        <taxon>Ecdysozoa</taxon>
        <taxon>Nematoda</taxon>
        <taxon>Chromadorea</taxon>
        <taxon>Rhabditida</taxon>
        <taxon>Rhabditina</taxon>
        <taxon>Rhabditomorpha</taxon>
        <taxon>Strongyloidea</taxon>
        <taxon>Heterorhabditidae</taxon>
        <taxon>Heterorhabditis</taxon>
    </lineage>
</organism>
<evidence type="ECO:0000313" key="3">
    <source>
        <dbReference type="WBParaSite" id="Hba_07063"/>
    </source>
</evidence>
<protein>
    <submittedName>
        <fullName evidence="3">G_PROTEIN_RECEP_F1_2 domain-containing protein</fullName>
    </submittedName>
</protein>
<keyword evidence="1" id="KW-0472">Membrane</keyword>
<feature type="transmembrane region" description="Helical" evidence="1">
    <location>
        <begin position="28"/>
        <end position="53"/>
    </location>
</feature>
<dbReference type="Proteomes" id="UP000095283">
    <property type="component" value="Unplaced"/>
</dbReference>
<keyword evidence="1" id="KW-1133">Transmembrane helix</keyword>